<protein>
    <submittedName>
        <fullName evidence="2">Uncharacterized protein</fullName>
    </submittedName>
</protein>
<dbReference type="Proteomes" id="UP000053989">
    <property type="component" value="Unassembled WGS sequence"/>
</dbReference>
<feature type="transmembrane region" description="Helical" evidence="1">
    <location>
        <begin position="153"/>
        <end position="179"/>
    </location>
</feature>
<keyword evidence="1" id="KW-0472">Membrane</keyword>
<dbReference type="InParanoid" id="A0A0C3DZY7"/>
<accession>A0A0C3DZY7</accession>
<reference evidence="2 3" key="1">
    <citation type="submission" date="2014-04" db="EMBL/GenBank/DDBJ databases">
        <authorList>
            <consortium name="DOE Joint Genome Institute"/>
            <person name="Kuo A."/>
            <person name="Kohler A."/>
            <person name="Nagy L.G."/>
            <person name="Floudas D."/>
            <person name="Copeland A."/>
            <person name="Barry K.W."/>
            <person name="Cichocki N."/>
            <person name="Veneault-Fourrey C."/>
            <person name="LaButti K."/>
            <person name="Lindquist E.A."/>
            <person name="Lipzen A."/>
            <person name="Lundell T."/>
            <person name="Morin E."/>
            <person name="Murat C."/>
            <person name="Sun H."/>
            <person name="Tunlid A."/>
            <person name="Henrissat B."/>
            <person name="Grigoriev I.V."/>
            <person name="Hibbett D.S."/>
            <person name="Martin F."/>
            <person name="Nordberg H.P."/>
            <person name="Cantor M.N."/>
            <person name="Hua S.X."/>
        </authorList>
    </citation>
    <scope>NUCLEOTIDE SEQUENCE [LARGE SCALE GENOMIC DNA]</scope>
    <source>
        <strain evidence="2 3">Foug A</strain>
    </source>
</reference>
<keyword evidence="1" id="KW-1133">Transmembrane helix</keyword>
<feature type="transmembrane region" description="Helical" evidence="1">
    <location>
        <begin position="241"/>
        <end position="261"/>
    </location>
</feature>
<proteinExistence type="predicted"/>
<evidence type="ECO:0000256" key="1">
    <source>
        <dbReference type="SAM" id="Phobius"/>
    </source>
</evidence>
<dbReference type="OrthoDB" id="3245306at2759"/>
<feature type="non-terminal residue" evidence="2">
    <location>
        <position position="1"/>
    </location>
</feature>
<evidence type="ECO:0000313" key="3">
    <source>
        <dbReference type="Proteomes" id="UP000053989"/>
    </source>
</evidence>
<gene>
    <name evidence="2" type="ORF">SCLCIDRAFT_121937</name>
</gene>
<keyword evidence="3" id="KW-1185">Reference proteome</keyword>
<reference evidence="3" key="2">
    <citation type="submission" date="2015-01" db="EMBL/GenBank/DDBJ databases">
        <title>Evolutionary Origins and Diversification of the Mycorrhizal Mutualists.</title>
        <authorList>
            <consortium name="DOE Joint Genome Institute"/>
            <consortium name="Mycorrhizal Genomics Consortium"/>
            <person name="Kohler A."/>
            <person name="Kuo A."/>
            <person name="Nagy L.G."/>
            <person name="Floudas D."/>
            <person name="Copeland A."/>
            <person name="Barry K.W."/>
            <person name="Cichocki N."/>
            <person name="Veneault-Fourrey C."/>
            <person name="LaButti K."/>
            <person name="Lindquist E.A."/>
            <person name="Lipzen A."/>
            <person name="Lundell T."/>
            <person name="Morin E."/>
            <person name="Murat C."/>
            <person name="Riley R."/>
            <person name="Ohm R."/>
            <person name="Sun H."/>
            <person name="Tunlid A."/>
            <person name="Henrissat B."/>
            <person name="Grigoriev I.V."/>
            <person name="Hibbett D.S."/>
            <person name="Martin F."/>
        </authorList>
    </citation>
    <scope>NUCLEOTIDE SEQUENCE [LARGE SCALE GENOMIC DNA]</scope>
    <source>
        <strain evidence="3">Foug A</strain>
    </source>
</reference>
<dbReference type="AlphaFoldDB" id="A0A0C3DZY7"/>
<name>A0A0C3DZY7_9AGAM</name>
<evidence type="ECO:0000313" key="2">
    <source>
        <dbReference type="EMBL" id="KIM61436.1"/>
    </source>
</evidence>
<feature type="transmembrane region" description="Helical" evidence="1">
    <location>
        <begin position="185"/>
        <end position="209"/>
    </location>
</feature>
<feature type="transmembrane region" description="Helical" evidence="1">
    <location>
        <begin position="111"/>
        <end position="132"/>
    </location>
</feature>
<dbReference type="EMBL" id="KN822051">
    <property type="protein sequence ID" value="KIM61436.1"/>
    <property type="molecule type" value="Genomic_DNA"/>
</dbReference>
<organism evidence="2 3">
    <name type="scientific">Scleroderma citrinum Foug A</name>
    <dbReference type="NCBI Taxonomy" id="1036808"/>
    <lineage>
        <taxon>Eukaryota</taxon>
        <taxon>Fungi</taxon>
        <taxon>Dikarya</taxon>
        <taxon>Basidiomycota</taxon>
        <taxon>Agaricomycotina</taxon>
        <taxon>Agaricomycetes</taxon>
        <taxon>Agaricomycetidae</taxon>
        <taxon>Boletales</taxon>
        <taxon>Sclerodermatineae</taxon>
        <taxon>Sclerodermataceae</taxon>
        <taxon>Scleroderma</taxon>
    </lineage>
</organism>
<feature type="transmembrane region" description="Helical" evidence="1">
    <location>
        <begin position="281"/>
        <end position="303"/>
    </location>
</feature>
<keyword evidence="1" id="KW-0812">Transmembrane</keyword>
<dbReference type="HOGENOM" id="CLU_064131_0_0_1"/>
<sequence length="306" mass="33898">EYRYWSYVEMHPAHVVLTPASRQEAADALHWSYTDRLLSHPQPIQPPFSQDECQELIRLLNDPGQQSGLSYTRMVARILLRVAHWRQVHFRPHRPLPRDISHMHTAKRTPILRTVLEIVVGVLCLGIPFLFVDRARYSSHFDVENNTATPSSAPLFVIGACSCLVSAIILSASVTLMTLPELDSIARIGGLVAILCSVLSMVTSFVSIFRYKSEMAQGAAQTAGEGFVLLPRRSIMLSLPLVFLAYSVAGFITGVVIYSFRSATINFAHAGMPVAAKFDEYAWWMVIGVLGALTGVLVASVMVSRR</sequence>
<dbReference type="STRING" id="1036808.A0A0C3DZY7"/>